<dbReference type="InterPro" id="IPR036890">
    <property type="entry name" value="HATPase_C_sf"/>
</dbReference>
<accession>A0A9D1VNX9</accession>
<keyword evidence="1" id="KW-0472">Membrane</keyword>
<dbReference type="Proteomes" id="UP000824230">
    <property type="component" value="Unassembled WGS sequence"/>
</dbReference>
<feature type="transmembrane region" description="Helical" evidence="1">
    <location>
        <begin position="64"/>
        <end position="85"/>
    </location>
</feature>
<gene>
    <name evidence="3" type="ORF">H9738_13885</name>
</gene>
<evidence type="ECO:0000313" key="4">
    <source>
        <dbReference type="Proteomes" id="UP000824230"/>
    </source>
</evidence>
<protein>
    <submittedName>
        <fullName evidence="3">ATP-binding protein</fullName>
    </submittedName>
</protein>
<dbReference type="Gene3D" id="3.30.565.10">
    <property type="entry name" value="Histidine kinase-like ATPase, C-terminal domain"/>
    <property type="match status" value="1"/>
</dbReference>
<reference evidence="3" key="2">
    <citation type="submission" date="2021-04" db="EMBL/GenBank/DDBJ databases">
        <authorList>
            <person name="Gilroy R."/>
        </authorList>
    </citation>
    <scope>NUCLEOTIDE SEQUENCE</scope>
    <source>
        <strain evidence="3">ChiHjej12B11-1927</strain>
    </source>
</reference>
<feature type="transmembrane region" description="Helical" evidence="1">
    <location>
        <begin position="160"/>
        <end position="180"/>
    </location>
</feature>
<dbReference type="AlphaFoldDB" id="A0A9D1VNX9"/>
<organism evidence="3 4">
    <name type="scientific">Candidatus Blautia pullistercoris</name>
    <dbReference type="NCBI Taxonomy" id="2838499"/>
    <lineage>
        <taxon>Bacteria</taxon>
        <taxon>Bacillati</taxon>
        <taxon>Bacillota</taxon>
        <taxon>Clostridia</taxon>
        <taxon>Lachnospirales</taxon>
        <taxon>Lachnospiraceae</taxon>
        <taxon>Blautia</taxon>
    </lineage>
</organism>
<dbReference type="SUPFAM" id="SSF55874">
    <property type="entry name" value="ATPase domain of HSP90 chaperone/DNA topoisomerase II/histidine kinase"/>
    <property type="match status" value="1"/>
</dbReference>
<feature type="transmembrane region" description="Helical" evidence="1">
    <location>
        <begin position="92"/>
        <end position="113"/>
    </location>
</feature>
<dbReference type="InterPro" id="IPR032834">
    <property type="entry name" value="NatK-like_C"/>
</dbReference>
<feature type="transmembrane region" description="Helical" evidence="1">
    <location>
        <begin position="128"/>
        <end position="148"/>
    </location>
</feature>
<keyword evidence="3" id="KW-0547">Nucleotide-binding</keyword>
<evidence type="ECO:0000256" key="1">
    <source>
        <dbReference type="SAM" id="Phobius"/>
    </source>
</evidence>
<proteinExistence type="predicted"/>
<comment type="caution">
    <text evidence="3">The sequence shown here is derived from an EMBL/GenBank/DDBJ whole genome shotgun (WGS) entry which is preliminary data.</text>
</comment>
<feature type="transmembrane region" description="Helical" evidence="1">
    <location>
        <begin position="37"/>
        <end position="58"/>
    </location>
</feature>
<dbReference type="CDD" id="cd16935">
    <property type="entry name" value="HATPase_AgrC-ComD-like"/>
    <property type="match status" value="1"/>
</dbReference>
<keyword evidence="3" id="KW-0067">ATP-binding</keyword>
<dbReference type="GO" id="GO:0005524">
    <property type="term" value="F:ATP binding"/>
    <property type="evidence" value="ECO:0007669"/>
    <property type="project" value="UniProtKB-KW"/>
</dbReference>
<feature type="domain" description="Sensor histidine kinase NatK-like C-terminal" evidence="2">
    <location>
        <begin position="328"/>
        <end position="432"/>
    </location>
</feature>
<dbReference type="EMBL" id="DXFG01000321">
    <property type="protein sequence ID" value="HIX38935.1"/>
    <property type="molecule type" value="Genomic_DNA"/>
</dbReference>
<evidence type="ECO:0000259" key="2">
    <source>
        <dbReference type="Pfam" id="PF14501"/>
    </source>
</evidence>
<name>A0A9D1VNX9_9FIRM</name>
<reference evidence="3" key="1">
    <citation type="journal article" date="2021" name="PeerJ">
        <title>Extensive microbial diversity within the chicken gut microbiome revealed by metagenomics and culture.</title>
        <authorList>
            <person name="Gilroy R."/>
            <person name="Ravi A."/>
            <person name="Getino M."/>
            <person name="Pursley I."/>
            <person name="Horton D.L."/>
            <person name="Alikhan N.F."/>
            <person name="Baker D."/>
            <person name="Gharbi K."/>
            <person name="Hall N."/>
            <person name="Watson M."/>
            <person name="Adriaenssens E.M."/>
            <person name="Foster-Nyarko E."/>
            <person name="Jarju S."/>
            <person name="Secka A."/>
            <person name="Antonio M."/>
            <person name="Oren A."/>
            <person name="Chaudhuri R.R."/>
            <person name="La Ragione R."/>
            <person name="Hildebrand F."/>
            <person name="Pallen M.J."/>
        </authorList>
    </citation>
    <scope>NUCLEOTIDE SEQUENCE</scope>
    <source>
        <strain evidence="3">ChiHjej12B11-1927</strain>
    </source>
</reference>
<feature type="transmembrane region" description="Helical" evidence="1">
    <location>
        <begin position="200"/>
        <end position="217"/>
    </location>
</feature>
<evidence type="ECO:0000313" key="3">
    <source>
        <dbReference type="EMBL" id="HIX38935.1"/>
    </source>
</evidence>
<sequence>MEGMEFISCIRFSIQLFMAEAFFTFEWEKRHHFPLRLAGSLAGYVLCSGLAFLLFSSIPGNMPIVYTAYYMSLFALSLGVLGICFEIRGKEILFGGVCGYALQHMGFALSMIIQEVGGWSLTGIWDFLFFRILPYLFIDILVYLLLIRRYEGQRELRERDIRMILLALAILTVVIFLSVFVDSRYFENDSGLLRNVLCKIYGAFCSMMAILIAFNLSRQNRILHEKEMMENMLHSMREQQKLSQESINIINVKCHDLKYRISKIQRIEDAQDQKDYIEEIKRAVAIYDNIFQTGNDALDLVLTEKSLLCDEYKIKLSSMIDGKVLNFMNTTDVYALFGNLMDNAIESVMKEEDEEKRVISVKIAREPQGYHIHIENYCKDKVEFADGLPVTTKEDKNFHGFGVRSIRYLVEKYRGDMLMRAEEERFFVDILFYAG</sequence>
<dbReference type="Pfam" id="PF14501">
    <property type="entry name" value="HATPase_c_5"/>
    <property type="match status" value="1"/>
</dbReference>
<keyword evidence="1" id="KW-1133">Transmembrane helix</keyword>
<keyword evidence="1" id="KW-0812">Transmembrane</keyword>